<dbReference type="Pfam" id="PF26168">
    <property type="entry name" value="Glyco_transf_N"/>
    <property type="match status" value="1"/>
</dbReference>
<gene>
    <name evidence="3" type="ORF">Acr_21g0006670</name>
</gene>
<evidence type="ECO:0000256" key="1">
    <source>
        <dbReference type="ARBA" id="ARBA00009995"/>
    </source>
</evidence>
<dbReference type="EMBL" id="BJWL01000021">
    <property type="protein sequence ID" value="GFZ10068.1"/>
    <property type="molecule type" value="Genomic_DNA"/>
</dbReference>
<dbReference type="PANTHER" id="PTHR11926">
    <property type="entry name" value="GLUCOSYL/GLUCURONOSYL TRANSFERASES"/>
    <property type="match status" value="1"/>
</dbReference>
<dbReference type="GO" id="GO:0080044">
    <property type="term" value="F:quercetin 7-O-glucosyltransferase activity"/>
    <property type="evidence" value="ECO:0007669"/>
    <property type="project" value="TreeGrafter"/>
</dbReference>
<dbReference type="GO" id="GO:0080043">
    <property type="term" value="F:quercetin 3-O-glucosyltransferase activity"/>
    <property type="evidence" value="ECO:0007669"/>
    <property type="project" value="TreeGrafter"/>
</dbReference>
<sequence length="182" mass="19918">MSSMAQPGKPSPHAVCIPYPAQGHITPMLKLAKLLHHRGFQITIVNTEFNHRRLLKSQGASSLQSVSSFRFETIPDGLPPSDAGATQDIPSLCDSVRKNFLVPFRDLMTKLASTVTCIVSDVGMNVFTVKVAEELCIPVVLLWTASTSGFMGYVHYRQLIQKGIAPLRGKVTVKPSIFLIIT</sequence>
<dbReference type="InterPro" id="IPR058980">
    <property type="entry name" value="Glyco_transf_N"/>
</dbReference>
<dbReference type="AlphaFoldDB" id="A0A7J0GH72"/>
<proteinExistence type="inferred from homology"/>
<dbReference type="PANTHER" id="PTHR11926:SF774">
    <property type="entry name" value="UDP-GLYCOSYLTRANSFERASE 85A1-RELATED"/>
    <property type="match status" value="1"/>
</dbReference>
<dbReference type="OrthoDB" id="5835829at2759"/>
<evidence type="ECO:0000313" key="3">
    <source>
        <dbReference type="EMBL" id="GFZ10068.1"/>
    </source>
</evidence>
<reference evidence="3 4" key="1">
    <citation type="submission" date="2019-07" db="EMBL/GenBank/DDBJ databases">
        <title>De Novo Assembly of kiwifruit Actinidia rufa.</title>
        <authorList>
            <person name="Sugita-Konishi S."/>
            <person name="Sato K."/>
            <person name="Mori E."/>
            <person name="Abe Y."/>
            <person name="Kisaki G."/>
            <person name="Hamano K."/>
            <person name="Suezawa K."/>
            <person name="Otani M."/>
            <person name="Fukuda T."/>
            <person name="Manabe T."/>
            <person name="Gomi K."/>
            <person name="Tabuchi M."/>
            <person name="Akimitsu K."/>
            <person name="Kataoka I."/>
        </authorList>
    </citation>
    <scope>NUCLEOTIDE SEQUENCE [LARGE SCALE GENOMIC DNA]</scope>
    <source>
        <strain evidence="4">cv. Fuchu</strain>
    </source>
</reference>
<keyword evidence="4" id="KW-1185">Reference proteome</keyword>
<accession>A0A7J0GH72</accession>
<protein>
    <recommendedName>
        <fullName evidence="2">Glycosyltransferase N-terminal domain-containing protein</fullName>
    </recommendedName>
</protein>
<evidence type="ECO:0000313" key="4">
    <source>
        <dbReference type="Proteomes" id="UP000585474"/>
    </source>
</evidence>
<dbReference type="Proteomes" id="UP000585474">
    <property type="component" value="Unassembled WGS sequence"/>
</dbReference>
<dbReference type="Gene3D" id="3.40.50.2000">
    <property type="entry name" value="Glycogen Phosphorylase B"/>
    <property type="match status" value="1"/>
</dbReference>
<comment type="caution">
    <text evidence="3">The sequence shown here is derived from an EMBL/GenBank/DDBJ whole genome shotgun (WGS) entry which is preliminary data.</text>
</comment>
<comment type="similarity">
    <text evidence="1">Belongs to the UDP-glycosyltransferase family.</text>
</comment>
<name>A0A7J0GH72_9ERIC</name>
<dbReference type="SUPFAM" id="SSF53756">
    <property type="entry name" value="UDP-Glycosyltransferase/glycogen phosphorylase"/>
    <property type="match status" value="1"/>
</dbReference>
<organism evidence="3 4">
    <name type="scientific">Actinidia rufa</name>
    <dbReference type="NCBI Taxonomy" id="165716"/>
    <lineage>
        <taxon>Eukaryota</taxon>
        <taxon>Viridiplantae</taxon>
        <taxon>Streptophyta</taxon>
        <taxon>Embryophyta</taxon>
        <taxon>Tracheophyta</taxon>
        <taxon>Spermatophyta</taxon>
        <taxon>Magnoliopsida</taxon>
        <taxon>eudicotyledons</taxon>
        <taxon>Gunneridae</taxon>
        <taxon>Pentapetalae</taxon>
        <taxon>asterids</taxon>
        <taxon>Ericales</taxon>
        <taxon>Actinidiaceae</taxon>
        <taxon>Actinidia</taxon>
    </lineage>
</organism>
<evidence type="ECO:0000259" key="2">
    <source>
        <dbReference type="Pfam" id="PF26168"/>
    </source>
</evidence>
<feature type="domain" description="Glycosyltransferase N-terminal" evidence="2">
    <location>
        <begin position="15"/>
        <end position="129"/>
    </location>
</feature>